<dbReference type="FunFam" id="3.50.7.10:FF:000001">
    <property type="entry name" value="60 kDa chaperonin"/>
    <property type="match status" value="1"/>
</dbReference>
<evidence type="ECO:0000256" key="1">
    <source>
        <dbReference type="ARBA" id="ARBA00006607"/>
    </source>
</evidence>
<evidence type="ECO:0000256" key="3">
    <source>
        <dbReference type="ARBA" id="ARBA00022840"/>
    </source>
</evidence>
<evidence type="ECO:0000256" key="5">
    <source>
        <dbReference type="ARBA" id="ARBA00023235"/>
    </source>
</evidence>
<evidence type="ECO:0000256" key="8">
    <source>
        <dbReference type="RuleBase" id="RU000419"/>
    </source>
</evidence>
<dbReference type="NCBIfam" id="NF009489">
    <property type="entry name" value="PRK12851.1"/>
    <property type="match status" value="1"/>
</dbReference>
<dbReference type="GO" id="GO:0140662">
    <property type="term" value="F:ATP-dependent protein folding chaperone"/>
    <property type="evidence" value="ECO:0007669"/>
    <property type="project" value="InterPro"/>
</dbReference>
<feature type="binding site" evidence="6">
    <location>
        <position position="50"/>
    </location>
    <ligand>
        <name>ATP</name>
        <dbReference type="ChEBI" id="CHEBI:30616"/>
    </ligand>
</feature>
<dbReference type="Gene3D" id="3.30.260.10">
    <property type="entry name" value="TCP-1-like chaperonin intermediate domain"/>
    <property type="match status" value="1"/>
</dbReference>
<dbReference type="InterPro" id="IPR002423">
    <property type="entry name" value="Cpn60/GroEL/TCP-1"/>
</dbReference>
<name>A0A1F6N4V8_9BACT</name>
<evidence type="ECO:0000256" key="6">
    <source>
        <dbReference type="HAMAP-Rule" id="MF_00600"/>
    </source>
</evidence>
<keyword evidence="5 6" id="KW-0413">Isomerase</keyword>
<keyword evidence="4 6" id="KW-0143">Chaperone</keyword>
<dbReference type="PRINTS" id="PR00298">
    <property type="entry name" value="CHAPERONIN60"/>
</dbReference>
<evidence type="ECO:0000256" key="2">
    <source>
        <dbReference type="ARBA" id="ARBA00022741"/>
    </source>
</evidence>
<dbReference type="EMBL" id="MFQH01000003">
    <property type="protein sequence ID" value="OGH78710.1"/>
    <property type="molecule type" value="Genomic_DNA"/>
</dbReference>
<dbReference type="InterPro" id="IPR027409">
    <property type="entry name" value="GroEL-like_apical_dom_sf"/>
</dbReference>
<dbReference type="Proteomes" id="UP000177040">
    <property type="component" value="Unassembled WGS sequence"/>
</dbReference>
<evidence type="ECO:0000256" key="4">
    <source>
        <dbReference type="ARBA" id="ARBA00023186"/>
    </source>
</evidence>
<dbReference type="GO" id="GO:0051082">
    <property type="term" value="F:unfolded protein binding"/>
    <property type="evidence" value="ECO:0007669"/>
    <property type="project" value="UniProtKB-UniRule"/>
</dbReference>
<feature type="binding site" evidence="6">
    <location>
        <begin position="29"/>
        <end position="32"/>
    </location>
    <ligand>
        <name>ATP</name>
        <dbReference type="ChEBI" id="CHEBI:30616"/>
    </ligand>
</feature>
<evidence type="ECO:0000256" key="7">
    <source>
        <dbReference type="RuleBase" id="RU000418"/>
    </source>
</evidence>
<dbReference type="NCBIfam" id="TIGR02348">
    <property type="entry name" value="GroEL"/>
    <property type="match status" value="1"/>
</dbReference>
<protein>
    <recommendedName>
        <fullName evidence="6">Chaperonin GroEL</fullName>
        <ecNumber evidence="6">5.6.1.7</ecNumber>
    </recommendedName>
    <alternativeName>
        <fullName evidence="6">60 kDa chaperonin</fullName>
    </alternativeName>
    <alternativeName>
        <fullName evidence="6">Chaperonin-60</fullName>
        <shortName evidence="6">Cpn60</shortName>
    </alternativeName>
</protein>
<gene>
    <name evidence="6" type="primary">groEL</name>
    <name evidence="6" type="synonym">groL</name>
    <name evidence="9" type="ORF">A2983_04390</name>
</gene>
<dbReference type="GO" id="GO:0005737">
    <property type="term" value="C:cytoplasm"/>
    <property type="evidence" value="ECO:0007669"/>
    <property type="project" value="UniProtKB-SubCell"/>
</dbReference>
<comment type="caution">
    <text evidence="9">The sequence shown here is derived from an EMBL/GenBank/DDBJ whole genome shotgun (WGS) entry which is preliminary data.</text>
</comment>
<evidence type="ECO:0000313" key="9">
    <source>
        <dbReference type="EMBL" id="OGH78710.1"/>
    </source>
</evidence>
<comment type="function">
    <text evidence="6 8">Together with its co-chaperonin GroES, plays an essential role in assisting protein folding. The GroEL-GroES system forms a nano-cage that allows encapsulation of the non-native substrate proteins and provides a physical environment optimized to promote and accelerate protein folding.</text>
</comment>
<dbReference type="InterPro" id="IPR027410">
    <property type="entry name" value="TCP-1-like_intermed_sf"/>
</dbReference>
<dbReference type="PROSITE" id="PS00296">
    <property type="entry name" value="CHAPERONINS_CPN60"/>
    <property type="match status" value="1"/>
</dbReference>
<accession>A0A1F6N4V8</accession>
<organism evidence="9 10">
    <name type="scientific">Candidatus Magasanikbacteria bacterium RIFCSPLOWO2_01_FULL_40_15</name>
    <dbReference type="NCBI Taxonomy" id="1798686"/>
    <lineage>
        <taxon>Bacteria</taxon>
        <taxon>Candidatus Magasanikiibacteriota</taxon>
    </lineage>
</organism>
<feature type="binding site" evidence="6">
    <location>
        <begin position="478"/>
        <end position="480"/>
    </location>
    <ligand>
        <name>ATP</name>
        <dbReference type="ChEBI" id="CHEBI:30616"/>
    </ligand>
</feature>
<reference evidence="9 10" key="1">
    <citation type="journal article" date="2016" name="Nat. Commun.">
        <title>Thousands of microbial genomes shed light on interconnected biogeochemical processes in an aquifer system.</title>
        <authorList>
            <person name="Anantharaman K."/>
            <person name="Brown C.T."/>
            <person name="Hug L.A."/>
            <person name="Sharon I."/>
            <person name="Castelle C.J."/>
            <person name="Probst A.J."/>
            <person name="Thomas B.C."/>
            <person name="Singh A."/>
            <person name="Wilkins M.J."/>
            <person name="Karaoz U."/>
            <person name="Brodie E.L."/>
            <person name="Williams K.H."/>
            <person name="Hubbard S.S."/>
            <person name="Banfield J.F."/>
        </authorList>
    </citation>
    <scope>NUCLEOTIDE SEQUENCE [LARGE SCALE GENOMIC DNA]</scope>
</reference>
<dbReference type="CDD" id="cd03344">
    <property type="entry name" value="GroEL"/>
    <property type="match status" value="1"/>
</dbReference>
<dbReference type="Gene3D" id="3.50.7.10">
    <property type="entry name" value="GroEL"/>
    <property type="match status" value="1"/>
</dbReference>
<evidence type="ECO:0000313" key="10">
    <source>
        <dbReference type="Proteomes" id="UP000177040"/>
    </source>
</evidence>
<dbReference type="GO" id="GO:0005524">
    <property type="term" value="F:ATP binding"/>
    <property type="evidence" value="ECO:0007669"/>
    <property type="project" value="UniProtKB-UniRule"/>
</dbReference>
<dbReference type="GO" id="GO:0042026">
    <property type="term" value="P:protein refolding"/>
    <property type="evidence" value="ECO:0007669"/>
    <property type="project" value="UniProtKB-UniRule"/>
</dbReference>
<feature type="binding site" evidence="6">
    <location>
        <position position="414"/>
    </location>
    <ligand>
        <name>ATP</name>
        <dbReference type="ChEBI" id="CHEBI:30616"/>
    </ligand>
</feature>
<dbReference type="InterPro" id="IPR018370">
    <property type="entry name" value="Chaperonin_Cpn60_CS"/>
</dbReference>
<keyword evidence="6" id="KW-0963">Cytoplasm</keyword>
<dbReference type="Gene3D" id="1.10.560.10">
    <property type="entry name" value="GroEL-like equatorial domain"/>
    <property type="match status" value="1"/>
</dbReference>
<dbReference type="GO" id="GO:0016853">
    <property type="term" value="F:isomerase activity"/>
    <property type="evidence" value="ECO:0007669"/>
    <property type="project" value="UniProtKB-KW"/>
</dbReference>
<dbReference type="EC" id="5.6.1.7" evidence="6"/>
<keyword evidence="3 6" id="KW-0067">ATP-binding</keyword>
<sequence length="547" mass="58017">MAKQIIFDNEARAALVRGVDILANTVKVTLGPKGRNVVLDKGYGAPTITKDGVTVAKEIELEDKVENIGVELVKEVASKTNDVVGDGTTTATVLVQAIVKEGMKNVTAGANPVALNRGLHKATAAIVKMLKEEIAKPVEANEIAHVAAISANDIEIGEKIAAAMKEVGEDGVITVEESQSFGMEIETVKGMRFDKGYVSPYMVTNAERMESEYQDAMILITDKKISSLEDILPLLEKVAQSGRKELVIIAEDVDGQALATLVVNKLRGTFNVLAVKAPGFGDRRKEMLQDIAVLTGGKVITEEVGLKLENASLEDLGHARKVIATKENTTIVEGKGEESMVKDRVAQIKKLIEQTDSEFDREKLQERLAKLAGGVAVIRVGAATETEMKEVKHRIEDAVGATKAAVEEGVVPGGGVALIRATKALDTLQLNDPEEAVAVAILRRALEEPLRIIARNAGFEPAVVADEVKKSSGNMGFNAATGEYVDMVKAGIVDPAKVTRTALENAVSIAGMFLTTEAVVTDLPKKDEPSAPGMGGMGGMGGGMGMM</sequence>
<dbReference type="NCBIfam" id="NF009488">
    <property type="entry name" value="PRK12850.1"/>
    <property type="match status" value="1"/>
</dbReference>
<feature type="binding site" evidence="6">
    <location>
        <begin position="86"/>
        <end position="90"/>
    </location>
    <ligand>
        <name>ATP</name>
        <dbReference type="ChEBI" id="CHEBI:30616"/>
    </ligand>
</feature>
<keyword evidence="2 6" id="KW-0547">Nucleotide-binding</keyword>
<comment type="similarity">
    <text evidence="1 6 7">Belongs to the chaperonin (HSP60) family.</text>
</comment>
<dbReference type="NCBIfam" id="NF009487">
    <property type="entry name" value="PRK12849.1"/>
    <property type="match status" value="1"/>
</dbReference>
<dbReference type="InterPro" id="IPR001844">
    <property type="entry name" value="Cpn60/GroEL"/>
</dbReference>
<proteinExistence type="inferred from homology"/>
<dbReference type="HAMAP" id="MF_00600">
    <property type="entry name" value="CH60"/>
    <property type="match status" value="1"/>
</dbReference>
<feature type="binding site" evidence="6">
    <location>
        <position position="494"/>
    </location>
    <ligand>
        <name>ATP</name>
        <dbReference type="ChEBI" id="CHEBI:30616"/>
    </ligand>
</feature>
<dbReference type="AlphaFoldDB" id="A0A1F6N4V8"/>
<dbReference type="InterPro" id="IPR027413">
    <property type="entry name" value="GROEL-like_equatorial_sf"/>
</dbReference>
<dbReference type="SUPFAM" id="SSF48592">
    <property type="entry name" value="GroEL equatorial domain-like"/>
    <property type="match status" value="1"/>
</dbReference>
<comment type="subcellular location">
    <subcellularLocation>
        <location evidence="6">Cytoplasm</location>
    </subcellularLocation>
</comment>
<dbReference type="Pfam" id="PF00118">
    <property type="entry name" value="Cpn60_TCP1"/>
    <property type="match status" value="1"/>
</dbReference>
<dbReference type="SUPFAM" id="SSF52029">
    <property type="entry name" value="GroEL apical domain-like"/>
    <property type="match status" value="1"/>
</dbReference>
<dbReference type="NCBIfam" id="NF000592">
    <property type="entry name" value="PRK00013.1"/>
    <property type="match status" value="1"/>
</dbReference>
<dbReference type="PANTHER" id="PTHR45633">
    <property type="entry name" value="60 KDA HEAT SHOCK PROTEIN, MITOCHONDRIAL"/>
    <property type="match status" value="1"/>
</dbReference>
<dbReference type="SUPFAM" id="SSF54849">
    <property type="entry name" value="GroEL-intermediate domain like"/>
    <property type="match status" value="1"/>
</dbReference>
<comment type="subunit">
    <text evidence="6 8">Forms a cylinder of 14 subunits composed of two heptameric rings stacked back-to-back. Interacts with the co-chaperonin GroES.</text>
</comment>